<keyword evidence="2" id="KW-1185">Reference proteome</keyword>
<dbReference type="AlphaFoldDB" id="A0A161SZP3"/>
<reference evidence="2" key="1">
    <citation type="submission" date="2016-01" db="EMBL/GenBank/DDBJ databases">
        <title>Draft genome of Chromobacterium sp. F49.</title>
        <authorList>
            <person name="Hong K.W."/>
        </authorList>
    </citation>
    <scope>NUCLEOTIDE SEQUENCE [LARGE SCALE GENOMIC DNA]</scope>
    <source>
        <strain evidence="2">P7IIIA</strain>
    </source>
</reference>
<proteinExistence type="predicted"/>
<accession>A0A161SZP3</accession>
<name>A0A161SZP3_9BACL</name>
<evidence type="ECO:0000313" key="2">
    <source>
        <dbReference type="Proteomes" id="UP000076567"/>
    </source>
</evidence>
<comment type="caution">
    <text evidence="1">The sequence shown here is derived from an EMBL/GenBank/DDBJ whole genome shotgun (WGS) entry which is preliminary data.</text>
</comment>
<evidence type="ECO:0000313" key="1">
    <source>
        <dbReference type="EMBL" id="KZE63813.1"/>
    </source>
</evidence>
<organism evidence="1 2">
    <name type="scientific">Fictibacillus phosphorivorans</name>
    <dbReference type="NCBI Taxonomy" id="1221500"/>
    <lineage>
        <taxon>Bacteria</taxon>
        <taxon>Bacillati</taxon>
        <taxon>Bacillota</taxon>
        <taxon>Bacilli</taxon>
        <taxon>Bacillales</taxon>
        <taxon>Fictibacillaceae</taxon>
        <taxon>Fictibacillus</taxon>
    </lineage>
</organism>
<protein>
    <submittedName>
        <fullName evidence="1">Uncharacterized protein</fullName>
    </submittedName>
</protein>
<gene>
    <name evidence="1" type="ORF">AWM68_11905</name>
</gene>
<sequence>MKRKTERTRVEFVERNKELIDSLLKLQELLDTEPDTVDAIPAFTQYIRSFLRIKPTGRTLPTIEIMTLIKRRKPNLFYLLKRHSKDDMMIMLTYLDMDYEQAQIKIERILQGEVIA</sequence>
<dbReference type="EMBL" id="LRFC01000038">
    <property type="protein sequence ID" value="KZE63813.1"/>
    <property type="molecule type" value="Genomic_DNA"/>
</dbReference>
<dbReference type="Proteomes" id="UP000076567">
    <property type="component" value="Unassembled WGS sequence"/>
</dbReference>